<dbReference type="OrthoDB" id="9798754at2"/>
<dbReference type="PANTHER" id="PTHR38590:SF1">
    <property type="entry name" value="BLL0828 PROTEIN"/>
    <property type="match status" value="1"/>
</dbReference>
<dbReference type="Gene3D" id="3.40.960.10">
    <property type="entry name" value="VSR Endonuclease"/>
    <property type="match status" value="1"/>
</dbReference>
<evidence type="ECO:0000313" key="2">
    <source>
        <dbReference type="EMBL" id="KGF33073.1"/>
    </source>
</evidence>
<dbReference type="Proteomes" id="UP000029556">
    <property type="component" value="Unassembled WGS sequence"/>
</dbReference>
<evidence type="ECO:0000313" key="3">
    <source>
        <dbReference type="Proteomes" id="UP000029556"/>
    </source>
</evidence>
<name>A0A095ZEH5_9BACT</name>
<keyword evidence="2" id="KW-0489">Methyltransferase</keyword>
<accession>A0A095ZEH5</accession>
<dbReference type="GO" id="GO:0008168">
    <property type="term" value="F:methyltransferase activity"/>
    <property type="evidence" value="ECO:0007669"/>
    <property type="project" value="UniProtKB-KW"/>
</dbReference>
<dbReference type="SUPFAM" id="SSF52980">
    <property type="entry name" value="Restriction endonuclease-like"/>
    <property type="match status" value="1"/>
</dbReference>
<dbReference type="RefSeq" id="WP_036874672.1">
    <property type="nucleotide sequence ID" value="NZ_JRNN01000095.1"/>
</dbReference>
<dbReference type="InterPro" id="IPR047216">
    <property type="entry name" value="Endonuclease_DUF559_bact"/>
</dbReference>
<dbReference type="AlphaFoldDB" id="A0A095ZEH5"/>
<sequence>MLHKKHNFGYATAAPDRYQMLKEYAKQLRKNMTEAETILWEELRQLDGYHFRRQHPINDFIADFICLSAHLIIEVDGKHHDVSQQQTEDDMRTNALSKMGYTVVRFTNEEIITDVDRVVDEIYDILDEQDE</sequence>
<proteinExistence type="predicted"/>
<keyword evidence="2" id="KW-0808">Transferase</keyword>
<comment type="caution">
    <text evidence="2">The sequence shown here is derived from an EMBL/GenBank/DDBJ whole genome shotgun (WGS) entry which is preliminary data.</text>
</comment>
<dbReference type="Pfam" id="PF04480">
    <property type="entry name" value="DUF559"/>
    <property type="match status" value="1"/>
</dbReference>
<organism evidence="2 3">
    <name type="scientific">Hoylesella buccalis DNF00853</name>
    <dbReference type="NCBI Taxonomy" id="1401074"/>
    <lineage>
        <taxon>Bacteria</taxon>
        <taxon>Pseudomonadati</taxon>
        <taxon>Bacteroidota</taxon>
        <taxon>Bacteroidia</taxon>
        <taxon>Bacteroidales</taxon>
        <taxon>Prevotellaceae</taxon>
        <taxon>Hoylesella</taxon>
    </lineage>
</organism>
<dbReference type="CDD" id="cd01038">
    <property type="entry name" value="Endonuclease_DUF559"/>
    <property type="match status" value="1"/>
</dbReference>
<dbReference type="InterPro" id="IPR007569">
    <property type="entry name" value="DUF559"/>
</dbReference>
<dbReference type="EMBL" id="JRNN01000095">
    <property type="protein sequence ID" value="KGF33073.1"/>
    <property type="molecule type" value="Genomic_DNA"/>
</dbReference>
<protein>
    <submittedName>
        <fullName evidence="2">Cytosine methyltransferase</fullName>
    </submittedName>
</protein>
<dbReference type="InterPro" id="IPR011335">
    <property type="entry name" value="Restrct_endonuc-II-like"/>
</dbReference>
<reference evidence="2 3" key="1">
    <citation type="submission" date="2014-07" db="EMBL/GenBank/DDBJ databases">
        <authorList>
            <person name="McCorrison J."/>
            <person name="Sanka R."/>
            <person name="Torralba M."/>
            <person name="Gillis M."/>
            <person name="Haft D.H."/>
            <person name="Methe B."/>
            <person name="Sutton G."/>
            <person name="Nelson K.E."/>
        </authorList>
    </citation>
    <scope>NUCLEOTIDE SEQUENCE [LARGE SCALE GENOMIC DNA]</scope>
    <source>
        <strain evidence="2 3">DNF00853</strain>
    </source>
</reference>
<dbReference type="PANTHER" id="PTHR38590">
    <property type="entry name" value="BLL0828 PROTEIN"/>
    <property type="match status" value="1"/>
</dbReference>
<gene>
    <name evidence="2" type="ORF">HMPREF2137_11660</name>
</gene>
<feature type="domain" description="DUF559" evidence="1">
    <location>
        <begin position="21"/>
        <end position="126"/>
    </location>
</feature>
<dbReference type="GO" id="GO:0032259">
    <property type="term" value="P:methylation"/>
    <property type="evidence" value="ECO:0007669"/>
    <property type="project" value="UniProtKB-KW"/>
</dbReference>
<evidence type="ECO:0000259" key="1">
    <source>
        <dbReference type="Pfam" id="PF04480"/>
    </source>
</evidence>